<dbReference type="Pfam" id="PF13378">
    <property type="entry name" value="MR_MLE_C"/>
    <property type="match status" value="1"/>
</dbReference>
<accession>S8CF80</accession>
<evidence type="ECO:0000313" key="5">
    <source>
        <dbReference type="Proteomes" id="UP000015453"/>
    </source>
</evidence>
<protein>
    <recommendedName>
        <fullName evidence="6">Mandelate racemase/muconate lactonizing enzyme C-terminal domain-containing protein</fullName>
    </recommendedName>
</protein>
<dbReference type="InterPro" id="IPR018110">
    <property type="entry name" value="Mandel_Rmase/mucon_lact_enz_CS"/>
</dbReference>
<evidence type="ECO:0000259" key="3">
    <source>
        <dbReference type="Pfam" id="PF13378"/>
    </source>
</evidence>
<feature type="domain" description="AB hydrolase-1" evidence="2">
    <location>
        <begin position="272"/>
        <end position="516"/>
    </location>
</feature>
<dbReference type="EMBL" id="AUSU01005636">
    <property type="protein sequence ID" value="EPS63201.1"/>
    <property type="molecule type" value="Genomic_DNA"/>
</dbReference>
<dbReference type="GO" id="GO:0016829">
    <property type="term" value="F:lyase activity"/>
    <property type="evidence" value="ECO:0007669"/>
    <property type="project" value="UniProtKB-KW"/>
</dbReference>
<feature type="non-terminal residue" evidence="4">
    <location>
        <position position="1"/>
    </location>
</feature>
<evidence type="ECO:0000313" key="4">
    <source>
        <dbReference type="EMBL" id="EPS63201.1"/>
    </source>
</evidence>
<dbReference type="Proteomes" id="UP000015453">
    <property type="component" value="Unassembled WGS sequence"/>
</dbReference>
<comment type="caution">
    <text evidence="4">The sequence shown here is derived from an EMBL/GenBank/DDBJ whole genome shotgun (WGS) entry which is preliminary data.</text>
</comment>
<dbReference type="InterPro" id="IPR000073">
    <property type="entry name" value="AB_hydrolase_1"/>
</dbReference>
<dbReference type="PRINTS" id="PR00111">
    <property type="entry name" value="ABHYDROLASE"/>
</dbReference>
<dbReference type="Pfam" id="PF00561">
    <property type="entry name" value="Abhydrolase_1"/>
    <property type="match status" value="1"/>
</dbReference>
<dbReference type="PANTHER" id="PTHR42916:SF1">
    <property type="entry name" value="PROTEIN PHYLLO, CHLOROPLASTIC"/>
    <property type="match status" value="1"/>
</dbReference>
<dbReference type="Gene3D" id="3.20.20.120">
    <property type="entry name" value="Enolase-like C-terminal domain"/>
    <property type="match status" value="1"/>
</dbReference>
<proteinExistence type="predicted"/>
<dbReference type="InterPro" id="IPR036849">
    <property type="entry name" value="Enolase-like_C_sf"/>
</dbReference>
<gene>
    <name evidence="4" type="ORF">M569_11585</name>
</gene>
<evidence type="ECO:0000259" key="2">
    <source>
        <dbReference type="Pfam" id="PF00561"/>
    </source>
</evidence>
<dbReference type="OrthoDB" id="8119704at2759"/>
<feature type="non-terminal residue" evidence="4">
    <location>
        <position position="527"/>
    </location>
</feature>
<dbReference type="GO" id="GO:0009063">
    <property type="term" value="P:amino acid catabolic process"/>
    <property type="evidence" value="ECO:0007669"/>
    <property type="project" value="InterPro"/>
</dbReference>
<organism evidence="4 5">
    <name type="scientific">Genlisea aurea</name>
    <dbReference type="NCBI Taxonomy" id="192259"/>
    <lineage>
        <taxon>Eukaryota</taxon>
        <taxon>Viridiplantae</taxon>
        <taxon>Streptophyta</taxon>
        <taxon>Embryophyta</taxon>
        <taxon>Tracheophyta</taxon>
        <taxon>Spermatophyta</taxon>
        <taxon>Magnoliopsida</taxon>
        <taxon>eudicotyledons</taxon>
        <taxon>Gunneridae</taxon>
        <taxon>Pentapetalae</taxon>
        <taxon>asterids</taxon>
        <taxon>lamiids</taxon>
        <taxon>Lamiales</taxon>
        <taxon>Lentibulariaceae</taxon>
        <taxon>Genlisea</taxon>
    </lineage>
</organism>
<keyword evidence="1" id="KW-0456">Lyase</keyword>
<name>S8CF80_9LAMI</name>
<dbReference type="InterPro" id="IPR029065">
    <property type="entry name" value="Enolase_C-like"/>
</dbReference>
<dbReference type="InterPro" id="IPR029058">
    <property type="entry name" value="AB_hydrolase_fold"/>
</dbReference>
<evidence type="ECO:0000256" key="1">
    <source>
        <dbReference type="ARBA" id="ARBA00023239"/>
    </source>
</evidence>
<dbReference type="SUPFAM" id="SSF53474">
    <property type="entry name" value="alpha/beta-Hydrolases"/>
    <property type="match status" value="1"/>
</dbReference>
<feature type="domain" description="Enolase C-terminal" evidence="3">
    <location>
        <begin position="6"/>
        <end position="157"/>
    </location>
</feature>
<dbReference type="GO" id="GO:0016787">
    <property type="term" value="F:hydrolase activity"/>
    <property type="evidence" value="ECO:0007669"/>
    <property type="project" value="UniProtKB-ARBA"/>
</dbReference>
<dbReference type="SUPFAM" id="SSF51604">
    <property type="entry name" value="Enolase C-terminal domain-like"/>
    <property type="match status" value="1"/>
</dbReference>
<dbReference type="PANTHER" id="PTHR42916">
    <property type="entry name" value="2-SUCCINYL-5-ENOLPYRUVYL-6-HYDROXY-3-CYCLOHEXENE-1-CARBOXYLATE SYNTHASE"/>
    <property type="match status" value="1"/>
</dbReference>
<dbReference type="Gene3D" id="3.40.50.1820">
    <property type="entry name" value="alpha/beta hydrolase"/>
    <property type="match status" value="1"/>
</dbReference>
<keyword evidence="5" id="KW-1185">Reference proteome</keyword>
<sequence>LQVARGMDPDEDIAVIQEVRKEVGERIVLRVDANRKWRYSEAVKFACGVQDCNLQYIEEPVDNEDDILKFCEETGLSVALDETINQIMENPLQLLEKFTHSGVTALVLKPSVLGGFENAALIARWAHLQGKSAIVSAAFESAVSLSAYVQFACFLDLQRAETRKLMNEEPPVSTAAHGFGTYKWFDEEVTTEPLSFRYNPKYNSVVADAAETGEFLRQLRINPRMISRTFIREQVKDYSIPVITDTASLSIRVLESAKTDDDDDDDNVRGNLVVFLHGFLGGSEDWIPIMKAMSTKCIAIDLPGHGGTKLEHPGDVLSTDLSIPALVDILCKVLTELTLPGKKVTLVGYSMGARIALYMALKHTSKVERAVIISGSPGLIDVRERALRLAKDEFRARALVSNGSQFFTDTWYSEHLWTSLRNHPHFKQLLEKRSHQTDLNTLAKVLSDSSIGKQQSLWEDLKHLKAPLQIMVGEKDPKFRKIAHDMQKQIHQGNDSSSAAVVEIPSAGHAVHLENPLAVITAIRHFI</sequence>
<evidence type="ECO:0008006" key="6">
    <source>
        <dbReference type="Google" id="ProtNLM"/>
    </source>
</evidence>
<reference evidence="4 5" key="1">
    <citation type="journal article" date="2013" name="BMC Genomics">
        <title>The miniature genome of a carnivorous plant Genlisea aurea contains a low number of genes and short non-coding sequences.</title>
        <authorList>
            <person name="Leushkin E.V."/>
            <person name="Sutormin R.A."/>
            <person name="Nabieva E.R."/>
            <person name="Penin A.A."/>
            <person name="Kondrashov A.S."/>
            <person name="Logacheva M.D."/>
        </authorList>
    </citation>
    <scope>NUCLEOTIDE SEQUENCE [LARGE SCALE GENOMIC DNA]</scope>
</reference>
<dbReference type="PROSITE" id="PS00909">
    <property type="entry name" value="MR_MLE_2"/>
    <property type="match status" value="1"/>
</dbReference>
<dbReference type="AlphaFoldDB" id="S8CF80"/>